<feature type="chain" id="PRO_5011440199" evidence="1">
    <location>
        <begin position="25"/>
        <end position="566"/>
    </location>
</feature>
<dbReference type="OrthoDB" id="279982at2"/>
<dbReference type="Gene3D" id="2.60.120.200">
    <property type="match status" value="1"/>
</dbReference>
<dbReference type="InterPro" id="IPR013320">
    <property type="entry name" value="ConA-like_dom_sf"/>
</dbReference>
<proteinExistence type="predicted"/>
<dbReference type="SUPFAM" id="SSF49899">
    <property type="entry name" value="Concanavalin A-like lectins/glucanases"/>
    <property type="match status" value="1"/>
</dbReference>
<accession>A0A1H8M4U4</accession>
<evidence type="ECO:0000313" key="3">
    <source>
        <dbReference type="Proteomes" id="UP000198942"/>
    </source>
</evidence>
<evidence type="ECO:0000313" key="2">
    <source>
        <dbReference type="EMBL" id="SEO12166.1"/>
    </source>
</evidence>
<dbReference type="InterPro" id="IPR002591">
    <property type="entry name" value="Phosphodiest/P_Trfase"/>
</dbReference>
<feature type="signal peptide" evidence="1">
    <location>
        <begin position="1"/>
        <end position="24"/>
    </location>
</feature>
<protein>
    <submittedName>
        <fullName evidence="2">Type I phosphodiesterase / nucleotide pyrophosphatase</fullName>
    </submittedName>
</protein>
<keyword evidence="1" id="KW-0732">Signal</keyword>
<name>A0A1H8M4U4_9SPHI</name>
<dbReference type="GO" id="GO:0004553">
    <property type="term" value="F:hydrolase activity, hydrolyzing O-glycosyl compounds"/>
    <property type="evidence" value="ECO:0007669"/>
    <property type="project" value="UniProtKB-ARBA"/>
</dbReference>
<dbReference type="EMBL" id="FOCL01000005">
    <property type="protein sequence ID" value="SEO12166.1"/>
    <property type="molecule type" value="Genomic_DNA"/>
</dbReference>
<dbReference type="InterPro" id="IPR017850">
    <property type="entry name" value="Alkaline_phosphatase_core_sf"/>
</dbReference>
<keyword evidence="3" id="KW-1185">Reference proteome</keyword>
<dbReference type="RefSeq" id="WP_091212228.1">
    <property type="nucleotide sequence ID" value="NZ_FOCL01000005.1"/>
</dbReference>
<dbReference type="Gene3D" id="3.40.720.10">
    <property type="entry name" value="Alkaline Phosphatase, subunit A"/>
    <property type="match status" value="1"/>
</dbReference>
<dbReference type="Pfam" id="PF13385">
    <property type="entry name" value="Laminin_G_3"/>
    <property type="match status" value="1"/>
</dbReference>
<dbReference type="Proteomes" id="UP000198942">
    <property type="component" value="Unassembled WGS sequence"/>
</dbReference>
<dbReference type="AlphaFoldDB" id="A0A1H8M4U4"/>
<dbReference type="SUPFAM" id="SSF53649">
    <property type="entry name" value="Alkaline phosphatase-like"/>
    <property type="match status" value="1"/>
</dbReference>
<dbReference type="Pfam" id="PF01663">
    <property type="entry name" value="Phosphodiest"/>
    <property type="match status" value="1"/>
</dbReference>
<organism evidence="2 3">
    <name type="scientific">Mucilaginibacter gossypiicola</name>
    <dbReference type="NCBI Taxonomy" id="551995"/>
    <lineage>
        <taxon>Bacteria</taxon>
        <taxon>Pseudomonadati</taxon>
        <taxon>Bacteroidota</taxon>
        <taxon>Sphingobacteriia</taxon>
        <taxon>Sphingobacteriales</taxon>
        <taxon>Sphingobacteriaceae</taxon>
        <taxon>Mucilaginibacter</taxon>
    </lineage>
</organism>
<dbReference type="STRING" id="551995.SAMN05192574_105383"/>
<gene>
    <name evidence="2" type="ORF">SAMN05192574_105383</name>
</gene>
<dbReference type="GO" id="GO:0005975">
    <property type="term" value="P:carbohydrate metabolic process"/>
    <property type="evidence" value="ECO:0007669"/>
    <property type="project" value="UniProtKB-ARBA"/>
</dbReference>
<evidence type="ECO:0000256" key="1">
    <source>
        <dbReference type="SAM" id="SignalP"/>
    </source>
</evidence>
<sequence>MMINYKNKSIILCSLALLSLMVFNACKKYDNPPQIFEEYGDGINGKAERKVLIINIDGLAGAELEKVAPPNIGNLIKTGKYTYGVLTDAVSSDAATWASMITGVSSAKHSIVDDTYIPVADPDAEHEVNTVYPTFLSRMLDTRPEFKTVTITTDAALNKYMIHADHRILPANDEAVKDSAVNIAQNNAAKAILVDFRAVETAGKAVGYSADLADYKAAIEKTDGYIGEITNAIKARKTYSTEDWLIIVTTNRGGSDTNPKPGFIVCSNPSLKTQAITKSGFNTMHFNGTSTNAVIKADNGLYDAGTDKDFTIQLQIKMNAANYYPGFFSKSTGVDGSVTTGWTLFQQGGDYGVIFGGSANGGKGKTQILAGSSIVDGKWHTITLTVKTNGSARTASLYTDGVLANSGDISATKNISTSNPLILGHKNVDGSDALDFYAADVEYFNVALDDATVQANIALKDVTKHPYYKNLIGYWPIDDGGGGVVSNLAPVGYNFLMKGQSTWDALGNDIPASRTSQNVSDGAVSIVATGPDVTGLIFYWLKVPVSSDWSLDGVGWLSNFELEFLK</sequence>
<reference evidence="3" key="1">
    <citation type="submission" date="2016-10" db="EMBL/GenBank/DDBJ databases">
        <authorList>
            <person name="Varghese N."/>
            <person name="Submissions S."/>
        </authorList>
    </citation>
    <scope>NUCLEOTIDE SEQUENCE [LARGE SCALE GENOMIC DNA]</scope>
    <source>
        <strain evidence="3">Gh-48</strain>
    </source>
</reference>